<dbReference type="PROSITE" id="PS01319">
    <property type="entry name" value="RBFA"/>
    <property type="match status" value="1"/>
</dbReference>
<evidence type="ECO:0000313" key="16">
    <source>
        <dbReference type="EMBL" id="KNC29991.1"/>
    </source>
</evidence>
<dbReference type="STRING" id="7375.A0A0L0CCN1"/>
<dbReference type="CDD" id="cd21152">
    <property type="entry name" value="PUA_TruB_bacterial"/>
    <property type="match status" value="1"/>
</dbReference>
<dbReference type="GO" id="GO:0005829">
    <property type="term" value="C:cytosol"/>
    <property type="evidence" value="ECO:0007669"/>
    <property type="project" value="TreeGrafter"/>
</dbReference>
<dbReference type="Pfam" id="PF04760">
    <property type="entry name" value="IF2_N"/>
    <property type="match status" value="2"/>
</dbReference>
<dbReference type="InterPro" id="IPR014780">
    <property type="entry name" value="tRNA_psdUridine_synth_TruB"/>
</dbReference>
<dbReference type="NCBIfam" id="TIGR00082">
    <property type="entry name" value="rbfA"/>
    <property type="match status" value="1"/>
</dbReference>
<dbReference type="InterPro" id="IPR015946">
    <property type="entry name" value="KH_dom-like_a/b"/>
</dbReference>
<accession>A0A0L0CCN1</accession>
<dbReference type="InterPro" id="IPR015947">
    <property type="entry name" value="PUA-like_sf"/>
</dbReference>
<dbReference type="NCBIfam" id="TIGR00231">
    <property type="entry name" value="small_GTP"/>
    <property type="match status" value="1"/>
</dbReference>
<dbReference type="InterPro" id="IPR036925">
    <property type="entry name" value="TIF_IF2_dom3_sf"/>
</dbReference>
<comment type="caution">
    <text evidence="16">The sequence shown here is derived from an EMBL/GenBank/DDBJ whole genome shotgun (WGS) entry which is preliminary data.</text>
</comment>
<dbReference type="Pfam" id="PF11987">
    <property type="entry name" value="IF-2"/>
    <property type="match status" value="1"/>
</dbReference>
<dbReference type="InterPro" id="IPR000795">
    <property type="entry name" value="T_Tr_GTP-bd_dom"/>
</dbReference>
<reference evidence="16 17" key="1">
    <citation type="journal article" date="2015" name="Nat. Commun.">
        <title>Lucilia cuprina genome unlocks parasitic fly biology to underpin future interventions.</title>
        <authorList>
            <person name="Anstead C.A."/>
            <person name="Korhonen P.K."/>
            <person name="Young N.D."/>
            <person name="Hall R.S."/>
            <person name="Jex A.R."/>
            <person name="Murali S.C."/>
            <person name="Hughes D.S."/>
            <person name="Lee S.F."/>
            <person name="Perry T."/>
            <person name="Stroehlein A.J."/>
            <person name="Ansell B.R."/>
            <person name="Breugelmans B."/>
            <person name="Hofmann A."/>
            <person name="Qu J."/>
            <person name="Dugan S."/>
            <person name="Lee S.L."/>
            <person name="Chao H."/>
            <person name="Dinh H."/>
            <person name="Han Y."/>
            <person name="Doddapaneni H.V."/>
            <person name="Worley K.C."/>
            <person name="Muzny D.M."/>
            <person name="Ioannidis P."/>
            <person name="Waterhouse R.M."/>
            <person name="Zdobnov E.M."/>
            <person name="James P.J."/>
            <person name="Bagnall N.H."/>
            <person name="Kotze A.C."/>
            <person name="Gibbs R.A."/>
            <person name="Richards S."/>
            <person name="Batterham P."/>
            <person name="Gasser R.B."/>
        </authorList>
    </citation>
    <scope>NUCLEOTIDE SEQUENCE [LARGE SCALE GENOMIC DNA]</scope>
    <source>
        <strain evidence="16 17">LS</strain>
        <tissue evidence="16">Full body</tissue>
    </source>
</reference>
<dbReference type="Pfam" id="PF01509">
    <property type="entry name" value="TruB_N"/>
    <property type="match status" value="1"/>
</dbReference>
<dbReference type="Pfam" id="PF22042">
    <property type="entry name" value="EF-G_D2"/>
    <property type="match status" value="1"/>
</dbReference>
<comment type="similarity">
    <text evidence="2">Belongs to the TRAFAC class translation factor GTPase superfamily. Classic translation factor GTPase family. IF-2 subfamily.</text>
</comment>
<dbReference type="InterPro" id="IPR005225">
    <property type="entry name" value="Small_GTP-bd"/>
</dbReference>
<dbReference type="Pfam" id="PF08364">
    <property type="entry name" value="IF2_assoc"/>
    <property type="match status" value="1"/>
</dbReference>
<dbReference type="Pfam" id="PF03144">
    <property type="entry name" value="GTP_EFTU_D2"/>
    <property type="match status" value="1"/>
</dbReference>
<dbReference type="PANTHER" id="PTHR43381">
    <property type="entry name" value="TRANSLATION INITIATION FACTOR IF-2-RELATED"/>
    <property type="match status" value="1"/>
</dbReference>
<dbReference type="Gene3D" id="2.40.30.10">
    <property type="entry name" value="Translation factors"/>
    <property type="match status" value="2"/>
</dbReference>
<evidence type="ECO:0000256" key="9">
    <source>
        <dbReference type="ARBA" id="ARBA00022917"/>
    </source>
</evidence>
<dbReference type="InterPro" id="IPR002501">
    <property type="entry name" value="PsdUridine_synth_N"/>
</dbReference>
<dbReference type="PROSITE" id="PS01176">
    <property type="entry name" value="IF2"/>
    <property type="match status" value="1"/>
</dbReference>
<dbReference type="InterPro" id="IPR027417">
    <property type="entry name" value="P-loop_NTPase"/>
</dbReference>
<proteinExistence type="inferred from homology"/>
<dbReference type="GO" id="GO:0003743">
    <property type="term" value="F:translation initiation factor activity"/>
    <property type="evidence" value="ECO:0007669"/>
    <property type="project" value="UniProtKB-KW"/>
</dbReference>
<dbReference type="HAMAP" id="MF_00003">
    <property type="entry name" value="RbfA"/>
    <property type="match status" value="1"/>
</dbReference>
<dbReference type="HAMAP" id="MF_00100_B">
    <property type="entry name" value="IF_2_B"/>
    <property type="match status" value="1"/>
</dbReference>
<dbReference type="OrthoDB" id="361630at2759"/>
<dbReference type="SUPFAM" id="SSF88697">
    <property type="entry name" value="PUA domain-like"/>
    <property type="match status" value="1"/>
</dbReference>
<dbReference type="InterPro" id="IPR009061">
    <property type="entry name" value="DNA-bd_dom_put_sf"/>
</dbReference>
<dbReference type="Gene3D" id="3.40.50.10050">
    <property type="entry name" value="Translation initiation factor IF- 2, domain 3"/>
    <property type="match status" value="1"/>
</dbReference>
<dbReference type="EMBL" id="JRES01000593">
    <property type="protein sequence ID" value="KNC29991.1"/>
    <property type="molecule type" value="Genomic_DNA"/>
</dbReference>
<dbReference type="GO" id="GO:0006364">
    <property type="term" value="P:rRNA processing"/>
    <property type="evidence" value="ECO:0007669"/>
    <property type="project" value="InterPro"/>
</dbReference>
<comment type="similarity">
    <text evidence="3">Belongs to the pseudouridine synthase TruB family.</text>
</comment>
<dbReference type="InterPro" id="IPR023799">
    <property type="entry name" value="RbfA_dom_sf"/>
</dbReference>
<evidence type="ECO:0000256" key="1">
    <source>
        <dbReference type="ARBA" id="ARBA00004496"/>
    </source>
</evidence>
<dbReference type="PANTHER" id="PTHR43381:SF5">
    <property type="entry name" value="TR-TYPE G DOMAIN-CONTAINING PROTEIN"/>
    <property type="match status" value="1"/>
</dbReference>
<comment type="function">
    <text evidence="12">One of the essential components for the initiation of protein synthesis. Protects formylmethionyl-tRNA from spontaneous hydrolysis and promotes its binding to the 30S ribosomal subunits. Also involved in the hydrolysis of GTP during the formation of the 70S ribosomal complex.</text>
</comment>
<dbReference type="FunFam" id="3.40.50.300:FF:000019">
    <property type="entry name" value="Translation initiation factor IF-2"/>
    <property type="match status" value="1"/>
</dbReference>
<sequence length="1347" mass="148883">MTETVKSLATEIQTTVERLVQQFAEAGITKGANDSVSQTEKETLLNHLNREQGGAAGQPSKLTLQRKTRSTLSVPVTGGKSKSVNVEVRKKRTYVNRDAEQAQAEEQAKREAEEQAQREAEELAKREAEAKRIAEEKAKQEAQAKRDAEEKAKREAAEKATREVAEREKVKQSENQKPSKAATESNADKQRLEAEAAQLKRKAEEETQRKVEAEAKRVAEEARKMAEEKAENWNTETKSEEDSDYHTTTSKHARAAEDESDEKEEGRRSRNRTAKAPRQKKGNKLSEKADREEERAAGRSGRAKGKQRKGSSLQQSFTKPAAAVNRDVIIGETITVGELANKMAVKGSQVIKTMMKMGAMATINQVIDQETAQLVAEEMGHKVILRRENELEEAVMNDRDTGSAMEEPRAPVVTIMGHVDHGKTSLLDYIRSTKVASGEAGGITQHIGAYHVQTDKGMITFLDTPGHAAFTSMRARGAQATDIVVLVVAADDGVMPQTIEAIQHAKAAGVPIVVAVNKMDKPEADPDRVRNELSQYGVISEEWGGDTQFISVSAKKGTGIDELLDAILLQAEVLELKAVYAGMASGVVVESYLDKGRGPVATILVQEGTLNKGDIVLCGFEYGRIRAMRNELGKEVLSAGPSMPVEILGLSSVPSAGDEATVVRDEKKAREVALYRQGKFRDVKLARQQKSKLENMFANMEEGKVSELNIVLKTDVQGTCEAITDSLMKLSTDEVKIKIIGSGVGGITETDATLAAASNAIILGFNVRADASARRIIESESVDLRYYSVIYSLIDEIKQAMSGMLAPEYKQQIMGLAEVRDVFKSPKFGAIAGCMVTEGTIKRNNPIRVLRDNVVIYEGELESLRRFKDDVNEVRNGMECGIGVKNYNDVRVGDMIEVFEVIEIKRSIDDMDMAREFSRSQRVAQEMQKEIAIILQREVKDPRIGMATVSGVELSRDLAYGKVFVTFLNISHEEHESQMVQDGIKALNEASGFIRSLLGKAMRLRVIPELTFSYDSSLVDGMRMSNLVSNVIRSDEERRAGTDNGVVLLDKPTDISSNDALQKVRRFFNANKAGHTGALDPLATGMLPVCLGEATKFSQFLLDSDKRYRVIARLGQRTDTSDSHGEIISERNIEFTQAQLDEALEHFRGDTLQVPSMYSALKHQGRPLYEYARKGITVEREARPITVYELQFIRLEGNELELEIHCSKGTYIRTIIDDLGEMLGCGAHVIYLRRVQVANYPYERMVTLEQLAELRARVDAGEGSFESLLDSLLLPMDTAVVHFPEVNLTEETAAYFKQGQPVRADIGGLAEGTMIRVTRGDSQCFIGIAVISEDLRVAPRRLVVENE</sequence>
<dbReference type="InterPro" id="IPR032819">
    <property type="entry name" value="TruB_C"/>
</dbReference>
<evidence type="ECO:0000256" key="7">
    <source>
        <dbReference type="ARBA" id="ARBA00022694"/>
    </source>
</evidence>
<dbReference type="Gene3D" id="3.30.2350.10">
    <property type="entry name" value="Pseudouridine synthase"/>
    <property type="match status" value="1"/>
</dbReference>
<dbReference type="SUPFAM" id="SSF89919">
    <property type="entry name" value="Ribosome-binding factor A, RbfA"/>
    <property type="match status" value="1"/>
</dbReference>
<dbReference type="CDD" id="cd01887">
    <property type="entry name" value="IF2_eIF5B"/>
    <property type="match status" value="1"/>
</dbReference>
<dbReference type="GO" id="GO:0005525">
    <property type="term" value="F:GTP binding"/>
    <property type="evidence" value="ECO:0007669"/>
    <property type="project" value="UniProtKB-KW"/>
</dbReference>
<dbReference type="FunFam" id="2.40.30.10:FF:000008">
    <property type="entry name" value="Translation initiation factor IF-2"/>
    <property type="match status" value="1"/>
</dbReference>
<evidence type="ECO:0000256" key="6">
    <source>
        <dbReference type="ARBA" id="ARBA00022540"/>
    </source>
</evidence>
<dbReference type="InterPro" id="IPR023115">
    <property type="entry name" value="TIF_IF2_dom3"/>
</dbReference>
<feature type="compositionally biased region" description="Basic residues" evidence="14">
    <location>
        <begin position="269"/>
        <end position="283"/>
    </location>
</feature>
<dbReference type="OMA" id="ENWNTET"/>
<dbReference type="NCBIfam" id="TIGR00431">
    <property type="entry name" value="TruB"/>
    <property type="match status" value="1"/>
</dbReference>
<dbReference type="CDD" id="cd03702">
    <property type="entry name" value="IF2_mtIF2_II"/>
    <property type="match status" value="1"/>
</dbReference>
<dbReference type="PROSITE" id="PS51722">
    <property type="entry name" value="G_TR_2"/>
    <property type="match status" value="1"/>
</dbReference>
<dbReference type="Gene3D" id="3.30.56.50">
    <property type="entry name" value="Putative DNA-binding domain, N-terminal subdomain of bacterial translation initiation factor IF2"/>
    <property type="match status" value="1"/>
</dbReference>
<dbReference type="Pfam" id="PF00009">
    <property type="entry name" value="GTP_EFTU"/>
    <property type="match status" value="1"/>
</dbReference>
<feature type="compositionally biased region" description="Polar residues" evidence="14">
    <location>
        <begin position="175"/>
        <end position="185"/>
    </location>
</feature>
<dbReference type="Gene3D" id="2.30.130.10">
    <property type="entry name" value="PUA domain"/>
    <property type="match status" value="1"/>
</dbReference>
<keyword evidence="17" id="KW-1185">Reference proteome</keyword>
<dbReference type="SUPFAM" id="SSF55120">
    <property type="entry name" value="Pseudouridine synthase"/>
    <property type="match status" value="1"/>
</dbReference>
<evidence type="ECO:0000256" key="13">
    <source>
        <dbReference type="ARBA" id="ARBA00044105"/>
    </source>
</evidence>
<dbReference type="GO" id="GO:0160148">
    <property type="term" value="F:tRNA pseudouridine(55) synthase activity"/>
    <property type="evidence" value="ECO:0007669"/>
    <property type="project" value="UniProtKB-EC"/>
</dbReference>
<dbReference type="GO" id="GO:0008033">
    <property type="term" value="P:tRNA processing"/>
    <property type="evidence" value="ECO:0007669"/>
    <property type="project" value="UniProtKB-KW"/>
</dbReference>
<dbReference type="GO" id="GO:0003924">
    <property type="term" value="F:GTPase activity"/>
    <property type="evidence" value="ECO:0007669"/>
    <property type="project" value="InterPro"/>
</dbReference>
<evidence type="ECO:0000256" key="14">
    <source>
        <dbReference type="SAM" id="MobiDB-lite"/>
    </source>
</evidence>
<dbReference type="InterPro" id="IPR015760">
    <property type="entry name" value="TIF_IF2"/>
</dbReference>
<dbReference type="InterPro" id="IPR020053">
    <property type="entry name" value="Ribosome-bd_factorA_CS"/>
</dbReference>
<dbReference type="InterPro" id="IPR000238">
    <property type="entry name" value="RbfA"/>
</dbReference>
<dbReference type="NCBIfam" id="TIGR00487">
    <property type="entry name" value="IF-2"/>
    <property type="match status" value="1"/>
</dbReference>
<feature type="compositionally biased region" description="Basic and acidic residues" evidence="14">
    <location>
        <begin position="95"/>
        <end position="174"/>
    </location>
</feature>
<dbReference type="Pfam" id="PF09157">
    <property type="entry name" value="TruB-C_2"/>
    <property type="match status" value="1"/>
</dbReference>
<dbReference type="HAMAP" id="MF_01080">
    <property type="entry name" value="TruB_bact"/>
    <property type="match status" value="1"/>
</dbReference>
<keyword evidence="11" id="KW-0413">Isomerase</keyword>
<evidence type="ECO:0000259" key="15">
    <source>
        <dbReference type="PROSITE" id="PS51722"/>
    </source>
</evidence>
<evidence type="ECO:0000256" key="11">
    <source>
        <dbReference type="ARBA" id="ARBA00023235"/>
    </source>
</evidence>
<keyword evidence="10" id="KW-0342">GTP-binding</keyword>
<dbReference type="SUPFAM" id="SSF50447">
    <property type="entry name" value="Translation proteins"/>
    <property type="match status" value="2"/>
</dbReference>
<dbReference type="SUPFAM" id="SSF52540">
    <property type="entry name" value="P-loop containing nucleoside triphosphate hydrolases"/>
    <property type="match status" value="1"/>
</dbReference>
<evidence type="ECO:0000256" key="8">
    <source>
        <dbReference type="ARBA" id="ARBA00022741"/>
    </source>
</evidence>
<evidence type="ECO:0000256" key="3">
    <source>
        <dbReference type="ARBA" id="ARBA00008999"/>
    </source>
</evidence>
<dbReference type="FunFam" id="3.40.50.10050:FF:000001">
    <property type="entry name" value="Translation initiation factor IF-2"/>
    <property type="match status" value="1"/>
</dbReference>
<dbReference type="Gene3D" id="3.30.300.20">
    <property type="match status" value="1"/>
</dbReference>
<dbReference type="Proteomes" id="UP000037069">
    <property type="component" value="Unassembled WGS sequence"/>
</dbReference>
<protein>
    <recommendedName>
        <fullName evidence="13">Translation initiation factor IF-2, chloroplastic</fullName>
        <ecNumber evidence="4">5.4.99.25</ecNumber>
    </recommendedName>
</protein>
<dbReference type="InterPro" id="IPR036974">
    <property type="entry name" value="PUA_sf"/>
</dbReference>
<dbReference type="InterPro" id="IPR053905">
    <property type="entry name" value="EF-G-like_DII"/>
</dbReference>
<evidence type="ECO:0000256" key="5">
    <source>
        <dbReference type="ARBA" id="ARBA00022490"/>
    </source>
</evidence>
<feature type="compositionally biased region" description="Basic and acidic residues" evidence="14">
    <location>
        <begin position="284"/>
        <end position="297"/>
    </location>
</feature>
<evidence type="ECO:0000256" key="2">
    <source>
        <dbReference type="ARBA" id="ARBA00007733"/>
    </source>
</evidence>
<keyword evidence="5" id="KW-0963">Cytoplasm</keyword>
<dbReference type="InterPro" id="IPR020103">
    <property type="entry name" value="PsdUridine_synth_cat_dom_sf"/>
</dbReference>
<keyword evidence="6" id="KW-0396">Initiation factor</keyword>
<dbReference type="InterPro" id="IPR000178">
    <property type="entry name" value="TF_IF2_bacterial-like"/>
</dbReference>
<keyword evidence="8" id="KW-0547">Nucleotide-binding</keyword>
<organism evidence="16 17">
    <name type="scientific">Lucilia cuprina</name>
    <name type="common">Green bottle fly</name>
    <name type="synonym">Australian sheep blowfly</name>
    <dbReference type="NCBI Taxonomy" id="7375"/>
    <lineage>
        <taxon>Eukaryota</taxon>
        <taxon>Metazoa</taxon>
        <taxon>Ecdysozoa</taxon>
        <taxon>Arthropoda</taxon>
        <taxon>Hexapoda</taxon>
        <taxon>Insecta</taxon>
        <taxon>Pterygota</taxon>
        <taxon>Neoptera</taxon>
        <taxon>Endopterygota</taxon>
        <taxon>Diptera</taxon>
        <taxon>Brachycera</taxon>
        <taxon>Muscomorpha</taxon>
        <taxon>Oestroidea</taxon>
        <taxon>Calliphoridae</taxon>
        <taxon>Luciliinae</taxon>
        <taxon>Lucilia</taxon>
    </lineage>
</organism>
<comment type="subcellular location">
    <subcellularLocation>
        <location evidence="1">Cytoplasm</location>
    </subcellularLocation>
</comment>
<dbReference type="GO" id="GO:0001522">
    <property type="term" value="P:pseudouridine synthesis"/>
    <property type="evidence" value="ECO:0007669"/>
    <property type="project" value="InterPro"/>
</dbReference>
<dbReference type="InterPro" id="IPR009000">
    <property type="entry name" value="Transl_B-barrel_sf"/>
</dbReference>
<dbReference type="EC" id="5.4.99.25" evidence="4"/>
<feature type="region of interest" description="Disordered" evidence="14">
    <location>
        <begin position="50"/>
        <end position="320"/>
    </location>
</feature>
<dbReference type="Pfam" id="PF02033">
    <property type="entry name" value="RBFA"/>
    <property type="match status" value="1"/>
</dbReference>
<dbReference type="GO" id="GO:0003723">
    <property type="term" value="F:RNA binding"/>
    <property type="evidence" value="ECO:0007669"/>
    <property type="project" value="InterPro"/>
</dbReference>
<dbReference type="CDD" id="cd03692">
    <property type="entry name" value="mtIF2_IVc"/>
    <property type="match status" value="1"/>
</dbReference>
<dbReference type="InterPro" id="IPR004161">
    <property type="entry name" value="EFTu-like_2"/>
</dbReference>
<dbReference type="Pfam" id="PF16198">
    <property type="entry name" value="TruB_C_2"/>
    <property type="match status" value="1"/>
</dbReference>
<evidence type="ECO:0000256" key="10">
    <source>
        <dbReference type="ARBA" id="ARBA00023134"/>
    </source>
</evidence>
<evidence type="ECO:0000256" key="12">
    <source>
        <dbReference type="ARBA" id="ARBA00025162"/>
    </source>
</evidence>
<dbReference type="FunFam" id="3.30.300.20:FF:000007">
    <property type="entry name" value="Ribosome-binding factor A"/>
    <property type="match status" value="1"/>
</dbReference>
<dbReference type="InterPro" id="IPR013575">
    <property type="entry name" value="IF2_assoc_dom_bac"/>
</dbReference>
<keyword evidence="7" id="KW-0819">tRNA processing</keyword>
<dbReference type="Gene3D" id="3.40.50.300">
    <property type="entry name" value="P-loop containing nucleotide triphosphate hydrolases"/>
    <property type="match status" value="1"/>
</dbReference>
<dbReference type="InterPro" id="IPR015240">
    <property type="entry name" value="tRNA_sdUridine_synth_fam1_C"/>
</dbReference>
<dbReference type="InterPro" id="IPR006847">
    <property type="entry name" value="IF2_N"/>
</dbReference>
<evidence type="ECO:0000313" key="17">
    <source>
        <dbReference type="Proteomes" id="UP000037069"/>
    </source>
</evidence>
<feature type="compositionally biased region" description="Polar residues" evidence="14">
    <location>
        <begin position="70"/>
        <end position="84"/>
    </location>
</feature>
<dbReference type="InterPro" id="IPR044145">
    <property type="entry name" value="IF2_II"/>
</dbReference>
<feature type="domain" description="Tr-type G" evidence="15">
    <location>
        <begin position="408"/>
        <end position="577"/>
    </location>
</feature>
<dbReference type="FunFam" id="2.40.30.10:FF:000007">
    <property type="entry name" value="Translation initiation factor IF-2"/>
    <property type="match status" value="1"/>
</dbReference>
<dbReference type="SUPFAM" id="SSF46955">
    <property type="entry name" value="Putative DNA-binding domain"/>
    <property type="match status" value="1"/>
</dbReference>
<name>A0A0L0CCN1_LUCCU</name>
<evidence type="ECO:0000256" key="4">
    <source>
        <dbReference type="ARBA" id="ARBA00012787"/>
    </source>
</evidence>
<dbReference type="FunFam" id="3.30.2350.10:FF:000003">
    <property type="entry name" value="tRNA pseudouridine synthase B"/>
    <property type="match status" value="1"/>
</dbReference>
<gene>
    <name evidence="16" type="ORF">FF38_08465</name>
</gene>
<keyword evidence="9" id="KW-0648">Protein biosynthesis</keyword>
<dbReference type="CDD" id="cd02573">
    <property type="entry name" value="PseudoU_synth_EcTruB"/>
    <property type="match status" value="1"/>
</dbReference>
<feature type="compositionally biased region" description="Basic and acidic residues" evidence="14">
    <location>
        <begin position="201"/>
        <end position="231"/>
    </location>
</feature>
<dbReference type="SUPFAM" id="SSF52156">
    <property type="entry name" value="Initiation factor IF2/eIF5b, domain 3"/>
    <property type="match status" value="1"/>
</dbReference>